<keyword evidence="4" id="KW-0862">Zinc</keyword>
<dbReference type="InterPro" id="IPR050072">
    <property type="entry name" value="Peptidase_M20A"/>
</dbReference>
<evidence type="ECO:0000256" key="4">
    <source>
        <dbReference type="ARBA" id="ARBA00022833"/>
    </source>
</evidence>
<dbReference type="Pfam" id="PF07687">
    <property type="entry name" value="M20_dimer"/>
    <property type="match status" value="1"/>
</dbReference>
<accession>A0A644TUI9</accession>
<protein>
    <submittedName>
        <fullName evidence="6">Carboxypeptidase G2</fullName>
        <ecNumber evidence="6">3.4.17.11</ecNumber>
    </submittedName>
</protein>
<evidence type="ECO:0000259" key="5">
    <source>
        <dbReference type="Pfam" id="PF07687"/>
    </source>
</evidence>
<feature type="domain" description="Peptidase M20 dimerisation" evidence="5">
    <location>
        <begin position="187"/>
        <end position="273"/>
    </location>
</feature>
<dbReference type="AlphaFoldDB" id="A0A644TUI9"/>
<evidence type="ECO:0000313" key="6">
    <source>
        <dbReference type="EMBL" id="MPL70658.1"/>
    </source>
</evidence>
<dbReference type="PANTHER" id="PTHR43808">
    <property type="entry name" value="ACETYLORNITHINE DEACETYLASE"/>
    <property type="match status" value="1"/>
</dbReference>
<keyword evidence="6" id="KW-0121">Carboxypeptidase</keyword>
<dbReference type="PROSITE" id="PS00758">
    <property type="entry name" value="ARGE_DAPE_CPG2_1"/>
    <property type="match status" value="1"/>
</dbReference>
<dbReference type="InterPro" id="IPR001261">
    <property type="entry name" value="ArgE/DapE_CS"/>
</dbReference>
<gene>
    <name evidence="6" type="primary">cpg2_3</name>
    <name evidence="6" type="ORF">SDC9_16417</name>
</gene>
<keyword evidence="6" id="KW-0645">Protease</keyword>
<evidence type="ECO:0000256" key="1">
    <source>
        <dbReference type="ARBA" id="ARBA00001947"/>
    </source>
</evidence>
<dbReference type="InterPro" id="IPR036264">
    <property type="entry name" value="Bact_exopeptidase_dim_dom"/>
</dbReference>
<proteinExistence type="predicted"/>
<organism evidence="6">
    <name type="scientific">bioreactor metagenome</name>
    <dbReference type="NCBI Taxonomy" id="1076179"/>
    <lineage>
        <taxon>unclassified sequences</taxon>
        <taxon>metagenomes</taxon>
        <taxon>ecological metagenomes</taxon>
    </lineage>
</organism>
<evidence type="ECO:0000256" key="2">
    <source>
        <dbReference type="ARBA" id="ARBA00022723"/>
    </source>
</evidence>
<dbReference type="Pfam" id="PF01546">
    <property type="entry name" value="Peptidase_M20"/>
    <property type="match status" value="1"/>
</dbReference>
<evidence type="ECO:0000256" key="3">
    <source>
        <dbReference type="ARBA" id="ARBA00022801"/>
    </source>
</evidence>
<dbReference type="SUPFAM" id="SSF55031">
    <property type="entry name" value="Bacterial exopeptidase dimerisation domain"/>
    <property type="match status" value="1"/>
</dbReference>
<keyword evidence="2" id="KW-0479">Metal-binding</keyword>
<dbReference type="InterPro" id="IPR011650">
    <property type="entry name" value="Peptidase_M20_dimer"/>
</dbReference>
<dbReference type="InterPro" id="IPR002933">
    <property type="entry name" value="Peptidase_M20"/>
</dbReference>
<dbReference type="Gene3D" id="3.40.630.10">
    <property type="entry name" value="Zn peptidases"/>
    <property type="match status" value="1"/>
</dbReference>
<name>A0A644TUI9_9ZZZZ</name>
<dbReference type="PANTHER" id="PTHR43808:SF9">
    <property type="entry name" value="BLL0789 PROTEIN"/>
    <property type="match status" value="1"/>
</dbReference>
<reference evidence="6" key="1">
    <citation type="submission" date="2019-08" db="EMBL/GenBank/DDBJ databases">
        <authorList>
            <person name="Kucharzyk K."/>
            <person name="Murdoch R.W."/>
            <person name="Higgins S."/>
            <person name="Loffler F."/>
        </authorList>
    </citation>
    <scope>NUCLEOTIDE SEQUENCE</scope>
</reference>
<sequence length="391" mass="43084">MERTEKLSRYMNEHHDEFTALLEEAVILESPTQGEKNDLAACRDFFSNLFAKIGFDRTVVPSEDARYGDHLLMEYGTGENQVLFVGHYDTVYPKGSFEPLWKIDGRKAFGPGVLDMKGGDIQVYMACKACIDLGLLPQDSRIVFFLSSDEETGSLSSQRHYEYHAKRSKAAFVMESAKGDYIGGAKIGRFGRGVYSFFAHGTQAHSGLEPSRAESGLRELAKQAVRLEDLTFYDKNNETLTVACTCLESGNAIWPTVPGDGKLTIDVRYSSEQLANTYDAFFKNLTSFNPKVRVETKGGINKPPFDKENIGNKALYKRAIEVAARLGIELKGEVVMGGSDGNFTSAVGCPTLDGLGMTGDFVHNPKEYINLDCVPPRGAMVAELALRTLEG</sequence>
<dbReference type="InterPro" id="IPR017150">
    <property type="entry name" value="Pept_M20_glutamate_carboxypep"/>
</dbReference>
<dbReference type="EMBL" id="VSSQ01000054">
    <property type="protein sequence ID" value="MPL70658.1"/>
    <property type="molecule type" value="Genomic_DNA"/>
</dbReference>
<dbReference type="SUPFAM" id="SSF53187">
    <property type="entry name" value="Zn-dependent exopeptidases"/>
    <property type="match status" value="1"/>
</dbReference>
<dbReference type="GO" id="GO:0004180">
    <property type="term" value="F:carboxypeptidase activity"/>
    <property type="evidence" value="ECO:0007669"/>
    <property type="project" value="UniProtKB-KW"/>
</dbReference>
<dbReference type="EC" id="3.4.17.11" evidence="6"/>
<dbReference type="Gene3D" id="3.30.70.360">
    <property type="match status" value="1"/>
</dbReference>
<comment type="caution">
    <text evidence="6">The sequence shown here is derived from an EMBL/GenBank/DDBJ whole genome shotgun (WGS) entry which is preliminary data.</text>
</comment>
<dbReference type="GO" id="GO:0046872">
    <property type="term" value="F:metal ion binding"/>
    <property type="evidence" value="ECO:0007669"/>
    <property type="project" value="UniProtKB-KW"/>
</dbReference>
<keyword evidence="3 6" id="KW-0378">Hydrolase</keyword>
<comment type="cofactor">
    <cofactor evidence="1">
        <name>Zn(2+)</name>
        <dbReference type="ChEBI" id="CHEBI:29105"/>
    </cofactor>
</comment>
<dbReference type="PIRSF" id="PIRSF037238">
    <property type="entry name" value="Carboxypeptidase_G2"/>
    <property type="match status" value="1"/>
</dbReference>